<dbReference type="Pfam" id="PF13715">
    <property type="entry name" value="CarbopepD_reg_2"/>
    <property type="match status" value="1"/>
</dbReference>
<evidence type="ECO:0008006" key="3">
    <source>
        <dbReference type="Google" id="ProtNLM"/>
    </source>
</evidence>
<gene>
    <name evidence="1" type="ORF">DF185_13500</name>
</gene>
<protein>
    <recommendedName>
        <fullName evidence="3">Carboxypeptidase-like regulatory domain-containing protein</fullName>
    </recommendedName>
</protein>
<evidence type="ECO:0000313" key="2">
    <source>
        <dbReference type="Proteomes" id="UP000248079"/>
    </source>
</evidence>
<dbReference type="OrthoDB" id="1115050at2"/>
<evidence type="ECO:0000313" key="1">
    <source>
        <dbReference type="EMBL" id="PXY00906.1"/>
    </source>
</evidence>
<sequence length="286" mass="33284">MSYIYHSLFNRRILKTTISTIFLLLLTIGNSFSQEHKDQTFVVSGKVINSETKEGISFAHVNLDDTYWGVICDSLGFFRIRVNPDQKLKVTSMGYKAQLVAVQTPSVENEIFQEIYMEKESYMLKEVQVHSFGTWNDFKEKFVKQQIEEEENIASTFDFGSLKLAESEAKTMRRGGFGLSMGFGKKNKRAKGMKPRTPIEELHESLFAQKYNRKVVAEITKENGNRLEILMRYINSRASFSYQSSDMYIVRRIKELHKEFLQEDTDFQNNLSYTDTLGRIQNHLRP</sequence>
<name>A0A2V3ZX46_9BACT</name>
<dbReference type="AlphaFoldDB" id="A0A2V3ZX46"/>
<dbReference type="EMBL" id="QFLI01000005">
    <property type="protein sequence ID" value="PXY00906.1"/>
    <property type="molecule type" value="Genomic_DNA"/>
</dbReference>
<dbReference type="Proteomes" id="UP000248079">
    <property type="component" value="Unassembled WGS sequence"/>
</dbReference>
<organism evidence="1 2">
    <name type="scientific">Marinifilum breve</name>
    <dbReference type="NCBI Taxonomy" id="2184082"/>
    <lineage>
        <taxon>Bacteria</taxon>
        <taxon>Pseudomonadati</taxon>
        <taxon>Bacteroidota</taxon>
        <taxon>Bacteroidia</taxon>
        <taxon>Marinilabiliales</taxon>
        <taxon>Marinifilaceae</taxon>
    </lineage>
</organism>
<dbReference type="InterPro" id="IPR008969">
    <property type="entry name" value="CarboxyPept-like_regulatory"/>
</dbReference>
<comment type="caution">
    <text evidence="1">The sequence shown here is derived from an EMBL/GenBank/DDBJ whole genome shotgun (WGS) entry which is preliminary data.</text>
</comment>
<proteinExistence type="predicted"/>
<accession>A0A2V3ZX46</accession>
<keyword evidence="2" id="KW-1185">Reference proteome</keyword>
<reference evidence="1 2" key="1">
    <citation type="submission" date="2018-05" db="EMBL/GenBank/DDBJ databases">
        <title>Marinifilum breve JC075T sp. nov., a marine bacterium isolated from Yongle Blue Hole in the South China Sea.</title>
        <authorList>
            <person name="Fu T."/>
        </authorList>
    </citation>
    <scope>NUCLEOTIDE SEQUENCE [LARGE SCALE GENOMIC DNA]</scope>
    <source>
        <strain evidence="1 2">JC075</strain>
    </source>
</reference>
<dbReference type="SUPFAM" id="SSF49464">
    <property type="entry name" value="Carboxypeptidase regulatory domain-like"/>
    <property type="match status" value="1"/>
</dbReference>